<dbReference type="Proteomes" id="UP001152130">
    <property type="component" value="Unassembled WGS sequence"/>
</dbReference>
<name>A0A9W8U831_9HYPO</name>
<evidence type="ECO:0000313" key="3">
    <source>
        <dbReference type="Proteomes" id="UP001152130"/>
    </source>
</evidence>
<comment type="caution">
    <text evidence="2">The sequence shown here is derived from an EMBL/GenBank/DDBJ whole genome shotgun (WGS) entry which is preliminary data.</text>
</comment>
<keyword evidence="3" id="KW-1185">Reference proteome</keyword>
<dbReference type="InterPro" id="IPR046676">
    <property type="entry name" value="DUF6546"/>
</dbReference>
<evidence type="ECO:0000259" key="1">
    <source>
        <dbReference type="Pfam" id="PF20183"/>
    </source>
</evidence>
<dbReference type="OrthoDB" id="5333491at2759"/>
<gene>
    <name evidence="2" type="ORF">NW766_008722</name>
</gene>
<dbReference type="AlphaFoldDB" id="A0A9W8U831"/>
<organism evidence="2 3">
    <name type="scientific">Fusarium irregulare</name>
    <dbReference type="NCBI Taxonomy" id="2494466"/>
    <lineage>
        <taxon>Eukaryota</taxon>
        <taxon>Fungi</taxon>
        <taxon>Dikarya</taxon>
        <taxon>Ascomycota</taxon>
        <taxon>Pezizomycotina</taxon>
        <taxon>Sordariomycetes</taxon>
        <taxon>Hypocreomycetidae</taxon>
        <taxon>Hypocreales</taxon>
        <taxon>Nectriaceae</taxon>
        <taxon>Fusarium</taxon>
        <taxon>Fusarium incarnatum-equiseti species complex</taxon>
    </lineage>
</organism>
<proteinExistence type="predicted"/>
<dbReference type="Pfam" id="PF20183">
    <property type="entry name" value="DUF6546"/>
    <property type="match status" value="1"/>
</dbReference>
<accession>A0A9W8U831</accession>
<reference evidence="2" key="1">
    <citation type="submission" date="2022-10" db="EMBL/GenBank/DDBJ databases">
        <title>Fusarium specimens isolated from Avocado Roots.</title>
        <authorList>
            <person name="Stajich J."/>
            <person name="Roper C."/>
            <person name="Heimlech-Rivalta G."/>
        </authorList>
    </citation>
    <scope>NUCLEOTIDE SEQUENCE</scope>
    <source>
        <strain evidence="2">CF00143</strain>
    </source>
</reference>
<feature type="domain" description="DUF6546" evidence="1">
    <location>
        <begin position="280"/>
        <end position="478"/>
    </location>
</feature>
<evidence type="ECO:0000313" key="2">
    <source>
        <dbReference type="EMBL" id="KAJ4009602.1"/>
    </source>
</evidence>
<dbReference type="EMBL" id="JAPDHF010000013">
    <property type="protein sequence ID" value="KAJ4009602.1"/>
    <property type="molecule type" value="Genomic_DNA"/>
</dbReference>
<sequence>MPVTTRSANRTSRPKIPYDIQLCVLDWLVVLGKADSNVDLSPYATVCKAWQVIIERQLFHHLTLTLKDLSLFSKYCRERKHYVKHILLEIWLSHKVGNDMDKVCFTEATETLFLELSTWEVHGITLEFGIVPWTAQGQRFYPGRPKNFYIRYGPPPRKRSLDGHLRNSDKLELFGPYGEPNPVFNVSEFPMNRALDILGYAHLTFHDDSKAGTSLLAQVDCVSKLLIRRRYMPKISIQSLSTIVKSLTSLESLQLERWCYPHPLYHHDRASDFDGMGLALPETLKDLTYYKECGDNYDHRGDENLHRLDPLFISPLNKVADRIEHIAISFSGSSLLSPNANYEFTALKTLAITSNGLFNHVYGVVDVPLLINAASVAKRMPKLEIFETWCFKNQTPLVARVFTYERLGEYSSRIAWKDNWGPLKLSGRVQDAWKQVVDEENATLEVKYEFLTFKETQGVRTSLGEMRPHLLLGNRILHDITWTQV</sequence>
<protein>
    <recommendedName>
        <fullName evidence="1">DUF6546 domain-containing protein</fullName>
    </recommendedName>
</protein>